<keyword evidence="3" id="KW-1185">Reference proteome</keyword>
<feature type="transmembrane region" description="Helical" evidence="1">
    <location>
        <begin position="6"/>
        <end position="33"/>
    </location>
</feature>
<accession>A0A7G9QWH1</accession>
<dbReference type="InterPro" id="IPR007418">
    <property type="entry name" value="DUF474"/>
</dbReference>
<evidence type="ECO:0000313" key="3">
    <source>
        <dbReference type="Proteomes" id="UP000515977"/>
    </source>
</evidence>
<feature type="transmembrane region" description="Helical" evidence="1">
    <location>
        <begin position="92"/>
        <end position="114"/>
    </location>
</feature>
<dbReference type="PIRSF" id="PIRSF015875">
    <property type="entry name" value="UCP015875"/>
    <property type="match status" value="1"/>
</dbReference>
<name>A0A7G9QWH1_9GAMM</name>
<evidence type="ECO:0000256" key="1">
    <source>
        <dbReference type="SAM" id="Phobius"/>
    </source>
</evidence>
<dbReference type="RefSeq" id="WP_187571440.1">
    <property type="nucleotide sequence ID" value="NZ_CP060711.1"/>
</dbReference>
<dbReference type="Proteomes" id="UP000515977">
    <property type="component" value="Chromosome"/>
</dbReference>
<proteinExistence type="predicted"/>
<gene>
    <name evidence="2" type="ORF">H9L17_06065</name>
</gene>
<reference evidence="2 3" key="1">
    <citation type="submission" date="2020-08" db="EMBL/GenBank/DDBJ databases">
        <title>Genome sequence of Thermomonas brevis KACC 16975T.</title>
        <authorList>
            <person name="Hyun D.-W."/>
            <person name="Bae J.-W."/>
        </authorList>
    </citation>
    <scope>NUCLEOTIDE SEQUENCE [LARGE SCALE GENOMIC DNA]</scope>
    <source>
        <strain evidence="2 3">KACC 16975</strain>
    </source>
</reference>
<keyword evidence="1" id="KW-0812">Transmembrane</keyword>
<feature type="transmembrane region" description="Helical" evidence="1">
    <location>
        <begin position="53"/>
        <end position="72"/>
    </location>
</feature>
<organism evidence="2 3">
    <name type="scientific">Thermomonas brevis</name>
    <dbReference type="NCBI Taxonomy" id="215691"/>
    <lineage>
        <taxon>Bacteria</taxon>
        <taxon>Pseudomonadati</taxon>
        <taxon>Pseudomonadota</taxon>
        <taxon>Gammaproteobacteria</taxon>
        <taxon>Lysobacterales</taxon>
        <taxon>Lysobacteraceae</taxon>
        <taxon>Thermomonas</taxon>
    </lineage>
</organism>
<feature type="transmembrane region" description="Helical" evidence="1">
    <location>
        <begin position="126"/>
        <end position="146"/>
    </location>
</feature>
<evidence type="ECO:0000313" key="2">
    <source>
        <dbReference type="EMBL" id="QNN47696.1"/>
    </source>
</evidence>
<keyword evidence="1" id="KW-0472">Membrane</keyword>
<protein>
    <recommendedName>
        <fullName evidence="4">Integral membrane protein</fullName>
    </recommendedName>
</protein>
<sequence length="147" mass="16344">MASWYPLILLLHLSCAIVFVGAVCFEVLVLESFHRSFDHALMERIEAAVMARVRRFMPVVVALLFLSGFALFDIRCNGFACIGPTFGWGWLLLLKAALAFAVLAVFIGAIRAGLRGGMDPCRFRHTHRIVLALMVGIVVLAKLMFYV</sequence>
<dbReference type="EMBL" id="CP060711">
    <property type="protein sequence ID" value="QNN47696.1"/>
    <property type="molecule type" value="Genomic_DNA"/>
</dbReference>
<dbReference type="AlphaFoldDB" id="A0A7G9QWH1"/>
<evidence type="ECO:0008006" key="4">
    <source>
        <dbReference type="Google" id="ProtNLM"/>
    </source>
</evidence>
<dbReference type="KEGG" id="tbv:H9L17_06065"/>
<keyword evidence="1" id="KW-1133">Transmembrane helix</keyword>